<dbReference type="EMBL" id="VJWL01000002">
    <property type="protein sequence ID" value="TRW48663.1"/>
    <property type="molecule type" value="Genomic_DNA"/>
</dbReference>
<evidence type="ECO:0000313" key="2">
    <source>
        <dbReference type="Proteomes" id="UP000320359"/>
    </source>
</evidence>
<dbReference type="Proteomes" id="UP000320359">
    <property type="component" value="Unassembled WGS sequence"/>
</dbReference>
<gene>
    <name evidence="1" type="ORF">FM042_06665</name>
</gene>
<reference evidence="1 2" key="1">
    <citation type="submission" date="2019-07" db="EMBL/GenBank/DDBJ databases">
        <authorList>
            <person name="Yang M."/>
            <person name="Zhao D."/>
            <person name="Xiang H."/>
        </authorList>
    </citation>
    <scope>NUCLEOTIDE SEQUENCE [LARGE SCALE GENOMIC DNA]</scope>
    <source>
        <strain evidence="1 2">IM1326</strain>
    </source>
</reference>
<sequence>MTNSKMIHALFIPLILALSAMLWLQHQKSEPASAGTVHNTVHNHIEREMAYDEALDVGEILDSDDELALMASQIADLEHQIATRRTEIQTLRSEHGADDAAEMSAVERSAHQIRQDLALRDNPGDRFDASGTASPQQTRRLEDFILAHEQLRTLEIDAIECTGASCKITLAENTELAGRQLMKLHRALIEDAGYQSGIDQPETHLIQRDKQQSILVFW</sequence>
<protein>
    <submittedName>
        <fullName evidence="1">Uncharacterized protein</fullName>
    </submittedName>
</protein>
<comment type="caution">
    <text evidence="1">The sequence shown here is derived from an EMBL/GenBank/DDBJ whole genome shotgun (WGS) entry which is preliminary data.</text>
</comment>
<organism evidence="1 2">
    <name type="scientific">Aliidiomarina halalkaliphila</name>
    <dbReference type="NCBI Taxonomy" id="2593535"/>
    <lineage>
        <taxon>Bacteria</taxon>
        <taxon>Pseudomonadati</taxon>
        <taxon>Pseudomonadota</taxon>
        <taxon>Gammaproteobacteria</taxon>
        <taxon>Alteromonadales</taxon>
        <taxon>Idiomarinaceae</taxon>
        <taxon>Aliidiomarina</taxon>
    </lineage>
</organism>
<dbReference type="RefSeq" id="WP_143235648.1">
    <property type="nucleotide sequence ID" value="NZ_VJWL01000002.1"/>
</dbReference>
<name>A0A552X228_9GAMM</name>
<keyword evidence="2" id="KW-1185">Reference proteome</keyword>
<accession>A0A552X228</accession>
<proteinExistence type="predicted"/>
<evidence type="ECO:0000313" key="1">
    <source>
        <dbReference type="EMBL" id="TRW48663.1"/>
    </source>
</evidence>
<dbReference type="AlphaFoldDB" id="A0A552X228"/>